<dbReference type="Gene3D" id="2.60.40.1090">
    <property type="entry name" value="Fimbrial-type adhesion domain"/>
    <property type="match status" value="1"/>
</dbReference>
<proteinExistence type="inferred from homology"/>
<keyword evidence="7" id="KW-1185">Reference proteome</keyword>
<dbReference type="STRING" id="405444.ABB26_11695"/>
<reference evidence="6 7" key="1">
    <citation type="submission" date="2015-05" db="EMBL/GenBank/DDBJ databases">
        <title>Genome sequencing and analysis of members of genus Stenotrophomonas.</title>
        <authorList>
            <person name="Patil P.P."/>
            <person name="Midha S."/>
            <person name="Patil P.B."/>
        </authorList>
    </citation>
    <scope>NUCLEOTIDE SEQUENCE [LARGE SCALE GENOMIC DNA]</scope>
    <source>
        <strain evidence="6 7">DSM 18929</strain>
    </source>
</reference>
<accession>A0A0R0CE54</accession>
<evidence type="ECO:0000256" key="3">
    <source>
        <dbReference type="ARBA" id="ARBA00022729"/>
    </source>
</evidence>
<dbReference type="PANTHER" id="PTHR33420">
    <property type="entry name" value="FIMBRIAL SUBUNIT ELFA-RELATED"/>
    <property type="match status" value="1"/>
</dbReference>
<feature type="domain" description="Fimbrial-type adhesion" evidence="5">
    <location>
        <begin position="2"/>
        <end position="137"/>
    </location>
</feature>
<dbReference type="InterPro" id="IPR000259">
    <property type="entry name" value="Adhesion_dom_fimbrial"/>
</dbReference>
<dbReference type="InterPro" id="IPR008966">
    <property type="entry name" value="Adhesion_dom_sf"/>
</dbReference>
<dbReference type="Pfam" id="PF00419">
    <property type="entry name" value="Fimbrial"/>
    <property type="match status" value="1"/>
</dbReference>
<dbReference type="AlphaFoldDB" id="A0A0R0CE54"/>
<comment type="similarity">
    <text evidence="2">Belongs to the fimbrial protein family.</text>
</comment>
<organism evidence="6 7">
    <name type="scientific">Stenotrophomonas humi</name>
    <dbReference type="NCBI Taxonomy" id="405444"/>
    <lineage>
        <taxon>Bacteria</taxon>
        <taxon>Pseudomonadati</taxon>
        <taxon>Pseudomonadota</taxon>
        <taxon>Gammaproteobacteria</taxon>
        <taxon>Lysobacterales</taxon>
        <taxon>Lysobacteraceae</taxon>
        <taxon>Stenotrophomonas</taxon>
    </lineage>
</organism>
<evidence type="ECO:0000259" key="5">
    <source>
        <dbReference type="Pfam" id="PF00419"/>
    </source>
</evidence>
<evidence type="ECO:0000313" key="7">
    <source>
        <dbReference type="Proteomes" id="UP000050864"/>
    </source>
</evidence>
<comment type="caution">
    <text evidence="6">The sequence shown here is derived from an EMBL/GenBank/DDBJ whole genome shotgun (WGS) entry which is preliminary data.</text>
</comment>
<evidence type="ECO:0000256" key="2">
    <source>
        <dbReference type="ARBA" id="ARBA00006671"/>
    </source>
</evidence>
<keyword evidence="4" id="KW-0281">Fimbrium</keyword>
<dbReference type="GO" id="GO:0043709">
    <property type="term" value="P:cell adhesion involved in single-species biofilm formation"/>
    <property type="evidence" value="ECO:0007669"/>
    <property type="project" value="TreeGrafter"/>
</dbReference>
<dbReference type="SUPFAM" id="SSF49401">
    <property type="entry name" value="Bacterial adhesins"/>
    <property type="match status" value="1"/>
</dbReference>
<evidence type="ECO:0000313" key="6">
    <source>
        <dbReference type="EMBL" id="KRG63635.1"/>
    </source>
</evidence>
<sequence length="137" mass="14353">MQVRLPSVQAASFNGVGSTLAGEAFQIGMKCKDGVAGAKRNVHVVLTDQSNPANRSDTLSLSDGSDARGVGLQILKDTTVVRYGPDSSEASAENRWLAGSAGNGDFSIPLTARYVQTETEIQPGSVTARATFTISYD</sequence>
<dbReference type="EMBL" id="LDJI01000021">
    <property type="protein sequence ID" value="KRG63635.1"/>
    <property type="molecule type" value="Genomic_DNA"/>
</dbReference>
<dbReference type="PATRIC" id="fig|405444.3.peg.1429"/>
<name>A0A0R0CE54_9GAMM</name>
<dbReference type="Proteomes" id="UP000050864">
    <property type="component" value="Unassembled WGS sequence"/>
</dbReference>
<evidence type="ECO:0000256" key="4">
    <source>
        <dbReference type="ARBA" id="ARBA00023263"/>
    </source>
</evidence>
<dbReference type="InterPro" id="IPR036937">
    <property type="entry name" value="Adhesion_dom_fimbrial_sf"/>
</dbReference>
<dbReference type="GO" id="GO:0009289">
    <property type="term" value="C:pilus"/>
    <property type="evidence" value="ECO:0007669"/>
    <property type="project" value="UniProtKB-SubCell"/>
</dbReference>
<dbReference type="PANTHER" id="PTHR33420:SF3">
    <property type="entry name" value="FIMBRIAL SUBUNIT ELFA"/>
    <property type="match status" value="1"/>
</dbReference>
<dbReference type="InterPro" id="IPR050263">
    <property type="entry name" value="Bact_Fimbrial_Adh_Pro"/>
</dbReference>
<protein>
    <recommendedName>
        <fullName evidence="5">Fimbrial-type adhesion domain-containing protein</fullName>
    </recommendedName>
</protein>
<gene>
    <name evidence="6" type="ORF">ABB26_11695</name>
</gene>
<evidence type="ECO:0000256" key="1">
    <source>
        <dbReference type="ARBA" id="ARBA00004561"/>
    </source>
</evidence>
<comment type="subcellular location">
    <subcellularLocation>
        <location evidence="1">Fimbrium</location>
    </subcellularLocation>
</comment>
<keyword evidence="3" id="KW-0732">Signal</keyword>